<dbReference type="Gene3D" id="2.60.40.10">
    <property type="entry name" value="Immunoglobulins"/>
    <property type="match status" value="1"/>
</dbReference>
<organism evidence="2 3">
    <name type="scientific">Ruminococcus flavefaciens</name>
    <dbReference type="NCBI Taxonomy" id="1265"/>
    <lineage>
        <taxon>Bacteria</taxon>
        <taxon>Bacillati</taxon>
        <taxon>Bacillota</taxon>
        <taxon>Clostridia</taxon>
        <taxon>Eubacteriales</taxon>
        <taxon>Oscillospiraceae</taxon>
        <taxon>Ruminococcus</taxon>
    </lineage>
</organism>
<evidence type="ECO:0000313" key="2">
    <source>
        <dbReference type="EMBL" id="SEH46289.1"/>
    </source>
</evidence>
<dbReference type="OrthoDB" id="1822959at2"/>
<name>A0A1H6IC84_RUMFL</name>
<evidence type="ECO:0000256" key="1">
    <source>
        <dbReference type="SAM" id="SignalP"/>
    </source>
</evidence>
<evidence type="ECO:0008006" key="4">
    <source>
        <dbReference type="Google" id="ProtNLM"/>
    </source>
</evidence>
<feature type="signal peptide" evidence="1">
    <location>
        <begin position="1"/>
        <end position="28"/>
    </location>
</feature>
<dbReference type="EMBL" id="FNWV01000002">
    <property type="protein sequence ID" value="SEH46289.1"/>
    <property type="molecule type" value="Genomic_DNA"/>
</dbReference>
<proteinExistence type="predicted"/>
<reference evidence="2 3" key="1">
    <citation type="submission" date="2016-10" db="EMBL/GenBank/DDBJ databases">
        <authorList>
            <person name="de Groot N.N."/>
        </authorList>
    </citation>
    <scope>NUCLEOTIDE SEQUENCE [LARGE SCALE GENOMIC DNA]</scope>
    <source>
        <strain evidence="2 3">YAD2003</strain>
    </source>
</reference>
<gene>
    <name evidence="2" type="ORF">SAMN02910265_00799</name>
</gene>
<accession>A0A1H6IC84</accession>
<sequence length="447" mass="49188">MRVFMKKAACLLSSAVLLCGATAISASAANPASFVGVTSTQSMSVLGVNFYLDSASFELADGASKTVTVKRCDDMILPANSTVSYQWYKDSTVINGATSASYPIKAIGKYYCKVTVKTPHTLINRRTGKKTIYTTEEYDTSAITVTQALTITDQPEGGTIDSDKGYFDMFVYVKGGTAPYKFKWYWNGKETSLTGNGMRVYNAGTGYCVITDANGKTVTTKTVKVTAAPLKIASQPKSGYICTSDGYYDTYVSVNGGVKPYTYKWMWNGNETSVTGSSIRFYGTGTAYCVITDARGNKVTTNTINIKKTDELKITKDITECDNREILYDSKTGEYRATAIKNTQDVTLSIKVAGGTGRYKYEWECTDYDGYSEEWISTGGSSNVINIKDFDVYDSYIYSWSTNYKTRNYRKYRCKVSCLDDYGNVLSTVTSGVVRVEGYDSYGFGGF</sequence>
<dbReference type="AlphaFoldDB" id="A0A1H6IC84"/>
<keyword evidence="1" id="KW-0732">Signal</keyword>
<feature type="chain" id="PRO_5010179925" description="Ig-like domain-containing protein" evidence="1">
    <location>
        <begin position="29"/>
        <end position="447"/>
    </location>
</feature>
<dbReference type="SUPFAM" id="SSF48726">
    <property type="entry name" value="Immunoglobulin"/>
    <property type="match status" value="1"/>
</dbReference>
<dbReference type="InterPro" id="IPR036179">
    <property type="entry name" value="Ig-like_dom_sf"/>
</dbReference>
<protein>
    <recommendedName>
        <fullName evidence="4">Ig-like domain-containing protein</fullName>
    </recommendedName>
</protein>
<dbReference type="RefSeq" id="WP_074714596.1">
    <property type="nucleotide sequence ID" value="NZ_FNWV01000002.1"/>
</dbReference>
<dbReference type="Proteomes" id="UP000183190">
    <property type="component" value="Unassembled WGS sequence"/>
</dbReference>
<evidence type="ECO:0000313" key="3">
    <source>
        <dbReference type="Proteomes" id="UP000183190"/>
    </source>
</evidence>
<dbReference type="InterPro" id="IPR013783">
    <property type="entry name" value="Ig-like_fold"/>
</dbReference>